<name>A0A840TKX2_9BACT</name>
<dbReference type="SMART" id="SM00421">
    <property type="entry name" value="HTH_LUXR"/>
    <property type="match status" value="1"/>
</dbReference>
<keyword evidence="7" id="KW-1185">Reference proteome</keyword>
<dbReference type="RefSeq" id="WP_184174033.1">
    <property type="nucleotide sequence ID" value="NZ_JACHGF010000003.1"/>
</dbReference>
<dbReference type="GO" id="GO:0006352">
    <property type="term" value="P:DNA-templated transcription initiation"/>
    <property type="evidence" value="ECO:0007669"/>
    <property type="project" value="InterPro"/>
</dbReference>
<gene>
    <name evidence="6" type="ORF">HNQ92_002207</name>
</gene>
<dbReference type="Gene3D" id="1.10.10.10">
    <property type="entry name" value="Winged helix-like DNA-binding domain superfamily/Winged helix DNA-binding domain"/>
    <property type="match status" value="1"/>
</dbReference>
<keyword evidence="3" id="KW-0731">Sigma factor</keyword>
<dbReference type="InterPro" id="IPR039425">
    <property type="entry name" value="RNA_pol_sigma-70-like"/>
</dbReference>
<organism evidence="6 7">
    <name type="scientific">Rhabdobacter roseus</name>
    <dbReference type="NCBI Taxonomy" id="1655419"/>
    <lineage>
        <taxon>Bacteria</taxon>
        <taxon>Pseudomonadati</taxon>
        <taxon>Bacteroidota</taxon>
        <taxon>Cytophagia</taxon>
        <taxon>Cytophagales</taxon>
        <taxon>Cytophagaceae</taxon>
        <taxon>Rhabdobacter</taxon>
    </lineage>
</organism>
<evidence type="ECO:0000259" key="5">
    <source>
        <dbReference type="SMART" id="SM00421"/>
    </source>
</evidence>
<dbReference type="InterPro" id="IPR000792">
    <property type="entry name" value="Tscrpt_reg_LuxR_C"/>
</dbReference>
<dbReference type="Pfam" id="PF08281">
    <property type="entry name" value="Sigma70_r4_2"/>
    <property type="match status" value="1"/>
</dbReference>
<dbReference type="PANTHER" id="PTHR43133:SF46">
    <property type="entry name" value="RNA POLYMERASE SIGMA-70 FACTOR ECF SUBFAMILY"/>
    <property type="match status" value="1"/>
</dbReference>
<dbReference type="InterPro" id="IPR013249">
    <property type="entry name" value="RNA_pol_sigma70_r4_t2"/>
</dbReference>
<dbReference type="InterPro" id="IPR013324">
    <property type="entry name" value="RNA_pol_sigma_r3/r4-like"/>
</dbReference>
<dbReference type="AlphaFoldDB" id="A0A840TKX2"/>
<dbReference type="Gene3D" id="1.10.1740.10">
    <property type="match status" value="1"/>
</dbReference>
<evidence type="ECO:0000256" key="4">
    <source>
        <dbReference type="ARBA" id="ARBA00023163"/>
    </source>
</evidence>
<keyword evidence="4" id="KW-0804">Transcription</keyword>
<comment type="caution">
    <text evidence="6">The sequence shown here is derived from an EMBL/GenBank/DDBJ whole genome shotgun (WGS) entry which is preliminary data.</text>
</comment>
<evidence type="ECO:0000313" key="7">
    <source>
        <dbReference type="Proteomes" id="UP000557307"/>
    </source>
</evidence>
<accession>A0A840TKX2</accession>
<dbReference type="InterPro" id="IPR013325">
    <property type="entry name" value="RNA_pol_sigma_r2"/>
</dbReference>
<dbReference type="NCBIfam" id="TIGR02985">
    <property type="entry name" value="Sig70_bacteroi1"/>
    <property type="match status" value="1"/>
</dbReference>
<comment type="similarity">
    <text evidence="1">Belongs to the sigma-70 factor family. ECF subfamily.</text>
</comment>
<dbReference type="InterPro" id="IPR007627">
    <property type="entry name" value="RNA_pol_sigma70_r2"/>
</dbReference>
<evidence type="ECO:0000313" key="6">
    <source>
        <dbReference type="EMBL" id="MBB5284064.1"/>
    </source>
</evidence>
<dbReference type="EMBL" id="JACHGF010000003">
    <property type="protein sequence ID" value="MBB5284064.1"/>
    <property type="molecule type" value="Genomic_DNA"/>
</dbReference>
<protein>
    <submittedName>
        <fullName evidence="6">RNA polymerase sigma-70 factor (ECF subfamily)</fullName>
    </submittedName>
</protein>
<feature type="domain" description="HTH luxR-type" evidence="5">
    <location>
        <begin position="135"/>
        <end position="194"/>
    </location>
</feature>
<evidence type="ECO:0000256" key="1">
    <source>
        <dbReference type="ARBA" id="ARBA00010641"/>
    </source>
</evidence>
<sequence>MNTRFQDTDDKALWQRISAEEDALAFAELHRRYAAKLYALAYRKLGERTAAEDIVQDLFVYFWTHRQAIVIEKEVPVYLFTSLRNRIISSLRKKMAPKAVSLDDLPAQSLLAHSANPVQDWIQHQELQALYERELSTLPEKSRQAFELSRSGLTNRETAELLQITEKTVEFHISKVLRILREKVKYLVLLGGFLSP</sequence>
<dbReference type="NCBIfam" id="TIGR02937">
    <property type="entry name" value="sigma70-ECF"/>
    <property type="match status" value="1"/>
</dbReference>
<dbReference type="GO" id="GO:0016987">
    <property type="term" value="F:sigma factor activity"/>
    <property type="evidence" value="ECO:0007669"/>
    <property type="project" value="UniProtKB-KW"/>
</dbReference>
<proteinExistence type="inferred from homology"/>
<dbReference type="GO" id="GO:0003677">
    <property type="term" value="F:DNA binding"/>
    <property type="evidence" value="ECO:0007669"/>
    <property type="project" value="InterPro"/>
</dbReference>
<dbReference type="SUPFAM" id="SSF88946">
    <property type="entry name" value="Sigma2 domain of RNA polymerase sigma factors"/>
    <property type="match status" value="1"/>
</dbReference>
<dbReference type="Pfam" id="PF04542">
    <property type="entry name" value="Sigma70_r2"/>
    <property type="match status" value="1"/>
</dbReference>
<keyword evidence="2" id="KW-0805">Transcription regulation</keyword>
<evidence type="ECO:0000256" key="3">
    <source>
        <dbReference type="ARBA" id="ARBA00023082"/>
    </source>
</evidence>
<evidence type="ECO:0000256" key="2">
    <source>
        <dbReference type="ARBA" id="ARBA00023015"/>
    </source>
</evidence>
<reference evidence="6 7" key="1">
    <citation type="submission" date="2020-08" db="EMBL/GenBank/DDBJ databases">
        <title>Genomic Encyclopedia of Type Strains, Phase IV (KMG-IV): sequencing the most valuable type-strain genomes for metagenomic binning, comparative biology and taxonomic classification.</title>
        <authorList>
            <person name="Goeker M."/>
        </authorList>
    </citation>
    <scope>NUCLEOTIDE SEQUENCE [LARGE SCALE GENOMIC DNA]</scope>
    <source>
        <strain evidence="6 7">DSM 105074</strain>
    </source>
</reference>
<dbReference type="InterPro" id="IPR014284">
    <property type="entry name" value="RNA_pol_sigma-70_dom"/>
</dbReference>
<dbReference type="Proteomes" id="UP000557307">
    <property type="component" value="Unassembled WGS sequence"/>
</dbReference>
<dbReference type="PANTHER" id="PTHR43133">
    <property type="entry name" value="RNA POLYMERASE ECF-TYPE SIGMA FACTO"/>
    <property type="match status" value="1"/>
</dbReference>
<dbReference type="PRINTS" id="PR00038">
    <property type="entry name" value="HTHLUXR"/>
</dbReference>
<dbReference type="SUPFAM" id="SSF88659">
    <property type="entry name" value="Sigma3 and sigma4 domains of RNA polymerase sigma factors"/>
    <property type="match status" value="1"/>
</dbReference>
<dbReference type="InterPro" id="IPR036388">
    <property type="entry name" value="WH-like_DNA-bd_sf"/>
</dbReference>
<dbReference type="InterPro" id="IPR014327">
    <property type="entry name" value="RNA_pol_sigma70_bacteroid"/>
</dbReference>